<evidence type="ECO:0000256" key="1">
    <source>
        <dbReference type="SAM" id="Phobius"/>
    </source>
</evidence>
<organism evidence="2 3">
    <name type="scientific">Batillaria attramentaria</name>
    <dbReference type="NCBI Taxonomy" id="370345"/>
    <lineage>
        <taxon>Eukaryota</taxon>
        <taxon>Metazoa</taxon>
        <taxon>Spiralia</taxon>
        <taxon>Lophotrochozoa</taxon>
        <taxon>Mollusca</taxon>
        <taxon>Gastropoda</taxon>
        <taxon>Caenogastropoda</taxon>
        <taxon>Sorbeoconcha</taxon>
        <taxon>Cerithioidea</taxon>
        <taxon>Batillariidae</taxon>
        <taxon>Batillaria</taxon>
    </lineage>
</organism>
<feature type="non-terminal residue" evidence="2">
    <location>
        <position position="1"/>
    </location>
</feature>
<evidence type="ECO:0000313" key="2">
    <source>
        <dbReference type="EMBL" id="KAK7483205.1"/>
    </source>
</evidence>
<name>A0ABD0K7Z6_9CAEN</name>
<dbReference type="Proteomes" id="UP001519460">
    <property type="component" value="Unassembled WGS sequence"/>
</dbReference>
<keyword evidence="1" id="KW-0472">Membrane</keyword>
<dbReference type="EMBL" id="JACVVK020000230">
    <property type="protein sequence ID" value="KAK7483205.1"/>
    <property type="molecule type" value="Genomic_DNA"/>
</dbReference>
<sequence length="74" mass="8101">PAEYCRKLFERDPRLITSLVICHVTLVVASLMGSNIPSLLTGVHGLKKMTANIAPRVPLSLRGRNESCLEGTRV</sequence>
<keyword evidence="1" id="KW-0812">Transmembrane</keyword>
<protein>
    <submittedName>
        <fullName evidence="2">Uncharacterized protein</fullName>
    </submittedName>
</protein>
<keyword evidence="1" id="KW-1133">Transmembrane helix</keyword>
<reference evidence="2 3" key="1">
    <citation type="journal article" date="2023" name="Sci. Data">
        <title>Genome assembly of the Korean intertidal mud-creeper Batillaria attramentaria.</title>
        <authorList>
            <person name="Patra A.K."/>
            <person name="Ho P.T."/>
            <person name="Jun S."/>
            <person name="Lee S.J."/>
            <person name="Kim Y."/>
            <person name="Won Y.J."/>
        </authorList>
    </citation>
    <scope>NUCLEOTIDE SEQUENCE [LARGE SCALE GENOMIC DNA]</scope>
    <source>
        <strain evidence="2">Wonlab-2016</strain>
    </source>
</reference>
<proteinExistence type="predicted"/>
<gene>
    <name evidence="2" type="ORF">BaRGS_00025498</name>
</gene>
<feature type="transmembrane region" description="Helical" evidence="1">
    <location>
        <begin position="16"/>
        <end position="40"/>
    </location>
</feature>
<dbReference type="AlphaFoldDB" id="A0ABD0K7Z6"/>
<accession>A0ABD0K7Z6</accession>
<comment type="caution">
    <text evidence="2">The sequence shown here is derived from an EMBL/GenBank/DDBJ whole genome shotgun (WGS) entry which is preliminary data.</text>
</comment>
<evidence type="ECO:0000313" key="3">
    <source>
        <dbReference type="Proteomes" id="UP001519460"/>
    </source>
</evidence>
<keyword evidence="3" id="KW-1185">Reference proteome</keyword>